<keyword evidence="1 2" id="KW-0238">DNA-binding</keyword>
<evidence type="ECO:0000313" key="5">
    <source>
        <dbReference type="EMBL" id="KAJ8032810.1"/>
    </source>
</evidence>
<evidence type="ECO:0000313" key="6">
    <source>
        <dbReference type="Proteomes" id="UP001152320"/>
    </source>
</evidence>
<feature type="domain" description="HMG box" evidence="4">
    <location>
        <begin position="66"/>
        <end position="189"/>
    </location>
</feature>
<dbReference type="EMBL" id="JAIZAY010000011">
    <property type="protein sequence ID" value="KAJ8032810.1"/>
    <property type="molecule type" value="Genomic_DNA"/>
</dbReference>
<dbReference type="GO" id="GO:0005634">
    <property type="term" value="C:nucleus"/>
    <property type="evidence" value="ECO:0007669"/>
    <property type="project" value="UniProtKB-UniRule"/>
</dbReference>
<dbReference type="SMART" id="SM00398">
    <property type="entry name" value="HMG"/>
    <property type="match status" value="1"/>
</dbReference>
<keyword evidence="2" id="KW-0539">Nucleus</keyword>
<feature type="region of interest" description="Disordered" evidence="3">
    <location>
        <begin position="188"/>
        <end position="225"/>
    </location>
</feature>
<dbReference type="InterPro" id="IPR009071">
    <property type="entry name" value="HMG_box_dom"/>
</dbReference>
<dbReference type="AlphaFoldDB" id="A0A9Q1BUB5"/>
<reference evidence="5" key="1">
    <citation type="submission" date="2021-10" db="EMBL/GenBank/DDBJ databases">
        <title>Tropical sea cucumber genome reveals ecological adaptation and Cuvierian tubules defense mechanism.</title>
        <authorList>
            <person name="Chen T."/>
        </authorList>
    </citation>
    <scope>NUCLEOTIDE SEQUENCE</scope>
    <source>
        <strain evidence="5">Nanhai2018</strain>
        <tissue evidence="5">Muscle</tissue>
    </source>
</reference>
<dbReference type="InterPro" id="IPR036910">
    <property type="entry name" value="HMG_box_dom_sf"/>
</dbReference>
<name>A0A9Q1BUB5_HOLLE</name>
<dbReference type="Proteomes" id="UP001152320">
    <property type="component" value="Chromosome 11"/>
</dbReference>
<accession>A0A9Q1BUB5</accession>
<dbReference type="Pfam" id="PF00505">
    <property type="entry name" value="HMG_box"/>
    <property type="match status" value="2"/>
</dbReference>
<keyword evidence="6" id="KW-1185">Reference proteome</keyword>
<dbReference type="Gene3D" id="1.10.30.10">
    <property type="entry name" value="High mobility group box domain"/>
    <property type="match status" value="2"/>
</dbReference>
<protein>
    <submittedName>
        <fullName evidence="5">Transcription factor Sox-17-beta.3</fullName>
    </submittedName>
</protein>
<dbReference type="GO" id="GO:0001228">
    <property type="term" value="F:DNA-binding transcription activator activity, RNA polymerase II-specific"/>
    <property type="evidence" value="ECO:0007669"/>
    <property type="project" value="TreeGrafter"/>
</dbReference>
<feature type="compositionally biased region" description="Basic residues" evidence="3">
    <location>
        <begin position="191"/>
        <end position="203"/>
    </location>
</feature>
<proteinExistence type="predicted"/>
<evidence type="ECO:0000256" key="1">
    <source>
        <dbReference type="ARBA" id="ARBA00023125"/>
    </source>
</evidence>
<evidence type="ECO:0000256" key="3">
    <source>
        <dbReference type="SAM" id="MobiDB-lite"/>
    </source>
</evidence>
<organism evidence="5 6">
    <name type="scientific">Holothuria leucospilota</name>
    <name type="common">Black long sea cucumber</name>
    <name type="synonym">Mertensiothuria leucospilota</name>
    <dbReference type="NCBI Taxonomy" id="206669"/>
    <lineage>
        <taxon>Eukaryota</taxon>
        <taxon>Metazoa</taxon>
        <taxon>Echinodermata</taxon>
        <taxon>Eleutherozoa</taxon>
        <taxon>Echinozoa</taxon>
        <taxon>Holothuroidea</taxon>
        <taxon>Aspidochirotacea</taxon>
        <taxon>Aspidochirotida</taxon>
        <taxon>Holothuriidae</taxon>
        <taxon>Holothuria</taxon>
    </lineage>
</organism>
<dbReference type="PANTHER" id="PTHR10270:SF323">
    <property type="entry name" value="TRANSCRIPTION FACTOR SOX-14-RELATED"/>
    <property type="match status" value="1"/>
</dbReference>
<feature type="compositionally biased region" description="Low complexity" evidence="3">
    <location>
        <begin position="454"/>
        <end position="465"/>
    </location>
</feature>
<comment type="caution">
    <text evidence="5">The sequence shown here is derived from an EMBL/GenBank/DDBJ whole genome shotgun (WGS) entry which is preliminary data.</text>
</comment>
<dbReference type="CDD" id="cd22032">
    <property type="entry name" value="HMG-box_SoxF"/>
    <property type="match status" value="1"/>
</dbReference>
<dbReference type="PROSITE" id="PS50118">
    <property type="entry name" value="HMG_BOX_2"/>
    <property type="match status" value="1"/>
</dbReference>
<evidence type="ECO:0000256" key="2">
    <source>
        <dbReference type="PROSITE-ProRule" id="PRU00267"/>
    </source>
</evidence>
<dbReference type="OrthoDB" id="10070820at2759"/>
<feature type="region of interest" description="Disordered" evidence="3">
    <location>
        <begin position="444"/>
        <end position="465"/>
    </location>
</feature>
<sequence length="570" mass="63118">MRTVSEMLLPRRQNQLQANGGLGVIYSAATGQPATATGFLQASVLDSKSGIDAVQFGGRTRREQRIRRPMNAFMVWAKDERKRLADLNPDLHNADLSKLLVQQPKGFQGERIMALVEKKCASVLVAVVHTLNNSQWNHGAIWRRVADNRAKGMGVGKAWRSLSLVAKRPFVEEAERLRLKHMADYPDYKYRPRRRKNKKPRNTKAREGETATGENTQTGDTKDSLKADNMTSLMTVLQTPEASPISSPSPADSFNGNSEIKMRLPPVSTVCDLNSLPPDVSFDMNLQNRGYQQVDPASHSYGLLTPEMSPAEVVDDNFFIFPDAVKPEPIDVNACNFTPMSSPPAVVPKVEPEAAQMHMTSYDQQNSQSPGELQTNLCEQRSSINMSASEALSSLRALVNIREGTTNCGLQTSSVGGLLYAALSKPTEQQVSSNSQQEVQVTSQAMHDSRSMFLSQPQHEQPQQQLAQQHQSVPVNQTSAAPQQFQVGQMQDQQLGAIDFNNLRPDDLENMSMEHLYGSNLLDDFNKDFDMYLALPVNVYNTGNSGVAVDNSQKYEQNLFPGLVDGSLYQ</sequence>
<dbReference type="GO" id="GO:0000978">
    <property type="term" value="F:RNA polymerase II cis-regulatory region sequence-specific DNA binding"/>
    <property type="evidence" value="ECO:0007669"/>
    <property type="project" value="TreeGrafter"/>
</dbReference>
<evidence type="ECO:0000259" key="4">
    <source>
        <dbReference type="PROSITE" id="PS50118"/>
    </source>
</evidence>
<dbReference type="InterPro" id="IPR050140">
    <property type="entry name" value="SRY-related_HMG-box_TF-like"/>
</dbReference>
<dbReference type="SUPFAM" id="SSF47095">
    <property type="entry name" value="HMG-box"/>
    <property type="match status" value="2"/>
</dbReference>
<gene>
    <name evidence="5" type="ORF">HOLleu_22866</name>
</gene>
<dbReference type="PANTHER" id="PTHR10270">
    <property type="entry name" value="SOX TRANSCRIPTION FACTOR"/>
    <property type="match status" value="1"/>
</dbReference>
<dbReference type="GO" id="GO:0030154">
    <property type="term" value="P:cell differentiation"/>
    <property type="evidence" value="ECO:0007669"/>
    <property type="project" value="TreeGrafter"/>
</dbReference>
<feature type="DNA-binding region" description="HMG box" evidence="2">
    <location>
        <begin position="66"/>
        <end position="189"/>
    </location>
</feature>